<gene>
    <name evidence="3" type="ORF">Nepgr_022938</name>
</gene>
<evidence type="ECO:0000256" key="2">
    <source>
        <dbReference type="SAM" id="Phobius"/>
    </source>
</evidence>
<reference evidence="3" key="1">
    <citation type="submission" date="2023-05" db="EMBL/GenBank/DDBJ databases">
        <title>Nepenthes gracilis genome sequencing.</title>
        <authorList>
            <person name="Fukushima K."/>
        </authorList>
    </citation>
    <scope>NUCLEOTIDE SEQUENCE</scope>
    <source>
        <strain evidence="3">SING2019-196</strain>
    </source>
</reference>
<evidence type="ECO:0000313" key="3">
    <source>
        <dbReference type="EMBL" id="GMH21096.1"/>
    </source>
</evidence>
<keyword evidence="4" id="KW-1185">Reference proteome</keyword>
<feature type="region of interest" description="Disordered" evidence="1">
    <location>
        <begin position="1"/>
        <end position="33"/>
    </location>
</feature>
<name>A0AAD3T3G0_NEPGR</name>
<dbReference type="AlphaFoldDB" id="A0AAD3T3G0"/>
<protein>
    <submittedName>
        <fullName evidence="3">Uncharacterized protein</fullName>
    </submittedName>
</protein>
<keyword evidence="2" id="KW-1133">Transmembrane helix</keyword>
<organism evidence="3 4">
    <name type="scientific">Nepenthes gracilis</name>
    <name type="common">Slender pitcher plant</name>
    <dbReference type="NCBI Taxonomy" id="150966"/>
    <lineage>
        <taxon>Eukaryota</taxon>
        <taxon>Viridiplantae</taxon>
        <taxon>Streptophyta</taxon>
        <taxon>Embryophyta</taxon>
        <taxon>Tracheophyta</taxon>
        <taxon>Spermatophyta</taxon>
        <taxon>Magnoliopsida</taxon>
        <taxon>eudicotyledons</taxon>
        <taxon>Gunneridae</taxon>
        <taxon>Pentapetalae</taxon>
        <taxon>Caryophyllales</taxon>
        <taxon>Nepenthaceae</taxon>
        <taxon>Nepenthes</taxon>
    </lineage>
</organism>
<feature type="region of interest" description="Disordered" evidence="1">
    <location>
        <begin position="85"/>
        <end position="109"/>
    </location>
</feature>
<keyword evidence="2" id="KW-0812">Transmembrane</keyword>
<evidence type="ECO:0000256" key="1">
    <source>
        <dbReference type="SAM" id="MobiDB-lite"/>
    </source>
</evidence>
<dbReference type="Proteomes" id="UP001279734">
    <property type="component" value="Unassembled WGS sequence"/>
</dbReference>
<dbReference type="EMBL" id="BSYO01000022">
    <property type="protein sequence ID" value="GMH21096.1"/>
    <property type="molecule type" value="Genomic_DNA"/>
</dbReference>
<keyword evidence="2" id="KW-0472">Membrane</keyword>
<comment type="caution">
    <text evidence="3">The sequence shown here is derived from an EMBL/GenBank/DDBJ whole genome shotgun (WGS) entry which is preliminary data.</text>
</comment>
<proteinExistence type="predicted"/>
<evidence type="ECO:0000313" key="4">
    <source>
        <dbReference type="Proteomes" id="UP001279734"/>
    </source>
</evidence>
<sequence>MESNCRSKLVPGNSHPKPLGSGLTGPVLNESPHPEVHVEPPIDVYGNSGKCLVAEEALPLPESLPTPIAVLNAEPLAGAVIETPALPSDDTRALTRPNSPLPDPVPQANPDLGVTRTVNLVELPPLLGSVDSSQIESAIPQLSPECRKWLRVSVLFWTNWKSDVSRNGCPAAWWDGANDGMAAGPFGYCDPIEGSVCCYLESTGYCGLMYLGFPISAAALFLFGMQY</sequence>
<accession>A0AAD3T3G0</accession>
<feature type="transmembrane region" description="Helical" evidence="2">
    <location>
        <begin position="207"/>
        <end position="225"/>
    </location>
</feature>